<reference evidence="13 14" key="2">
    <citation type="submission" date="2018-06" db="EMBL/GenBank/DDBJ databases">
        <title>Metagenomic assembly of (sub)arctic Cyanobacteria and their associated microbiome from non-axenic cultures.</title>
        <authorList>
            <person name="Baurain D."/>
        </authorList>
    </citation>
    <scope>NUCLEOTIDE SEQUENCE [LARGE SCALE GENOMIC DNA]</scope>
    <source>
        <strain evidence="13">ULC041bin1</strain>
    </source>
</reference>
<evidence type="ECO:0000256" key="1">
    <source>
        <dbReference type="ARBA" id="ARBA00004651"/>
    </source>
</evidence>
<dbReference type="InterPro" id="IPR018313">
    <property type="entry name" value="SBP_3_CS"/>
</dbReference>
<dbReference type="AlphaFoldDB" id="A0A2W4VQ07"/>
<dbReference type="SUPFAM" id="SSF53850">
    <property type="entry name" value="Periplasmic binding protein-like II"/>
    <property type="match status" value="1"/>
</dbReference>
<feature type="transmembrane region" description="Helical" evidence="11">
    <location>
        <begin position="331"/>
        <end position="356"/>
    </location>
</feature>
<evidence type="ECO:0000256" key="11">
    <source>
        <dbReference type="RuleBase" id="RU363032"/>
    </source>
</evidence>
<evidence type="ECO:0000259" key="12">
    <source>
        <dbReference type="PROSITE" id="PS50928"/>
    </source>
</evidence>
<dbReference type="Proteomes" id="UP000249081">
    <property type="component" value="Unassembled WGS sequence"/>
</dbReference>
<evidence type="ECO:0000313" key="13">
    <source>
        <dbReference type="EMBL" id="PZO33990.1"/>
    </source>
</evidence>
<protein>
    <submittedName>
        <fullName evidence="13">ABC transporter substrate-binding protein</fullName>
    </submittedName>
</protein>
<dbReference type="PROSITE" id="PS50928">
    <property type="entry name" value="ABC_TM1"/>
    <property type="match status" value="1"/>
</dbReference>
<dbReference type="InterPro" id="IPR010065">
    <property type="entry name" value="AA_ABC_transptr_permease_3TM"/>
</dbReference>
<dbReference type="PANTHER" id="PTHR30614">
    <property type="entry name" value="MEMBRANE COMPONENT OF AMINO ACID ABC TRANSPORTER"/>
    <property type="match status" value="1"/>
</dbReference>
<dbReference type="CDD" id="cd06261">
    <property type="entry name" value="TM_PBP2"/>
    <property type="match status" value="1"/>
</dbReference>
<dbReference type="GO" id="GO:0015276">
    <property type="term" value="F:ligand-gated monoatomic ion channel activity"/>
    <property type="evidence" value="ECO:0007669"/>
    <property type="project" value="InterPro"/>
</dbReference>
<keyword evidence="6 11" id="KW-0812">Transmembrane</keyword>
<keyword evidence="4 11" id="KW-0813">Transport</keyword>
<keyword evidence="5" id="KW-1003">Cell membrane</keyword>
<dbReference type="InterPro" id="IPR001320">
    <property type="entry name" value="Iontro_rcpt_C"/>
</dbReference>
<keyword evidence="10 11" id="KW-0472">Membrane</keyword>
<evidence type="ECO:0000256" key="2">
    <source>
        <dbReference type="ARBA" id="ARBA00010072"/>
    </source>
</evidence>
<organism evidence="13 14">
    <name type="scientific">Shackletoniella antarctica</name>
    <dbReference type="NCBI Taxonomy" id="268115"/>
    <lineage>
        <taxon>Bacteria</taxon>
        <taxon>Bacillati</taxon>
        <taxon>Cyanobacteriota</taxon>
        <taxon>Cyanophyceae</taxon>
        <taxon>Oculatellales</taxon>
        <taxon>Oculatellaceae</taxon>
        <taxon>Shackletoniella</taxon>
    </lineage>
</organism>
<dbReference type="SMART" id="SM00062">
    <property type="entry name" value="PBPb"/>
    <property type="match status" value="1"/>
</dbReference>
<dbReference type="EMBL" id="QBMN01000226">
    <property type="protein sequence ID" value="PZO33990.1"/>
    <property type="molecule type" value="Genomic_DNA"/>
</dbReference>
<comment type="similarity">
    <text evidence="2">Belongs to the binding-protein-dependent transport system permease family. HisMQ subfamily.</text>
</comment>
<comment type="subcellular location">
    <subcellularLocation>
        <location evidence="1 11">Cell membrane</location>
        <topology evidence="1 11">Multi-pass membrane protein</topology>
    </subcellularLocation>
</comment>
<dbReference type="SMART" id="SM00079">
    <property type="entry name" value="PBPe"/>
    <property type="match status" value="1"/>
</dbReference>
<dbReference type="GO" id="GO:0043190">
    <property type="term" value="C:ATP-binding cassette (ABC) transporter complex"/>
    <property type="evidence" value="ECO:0007669"/>
    <property type="project" value="InterPro"/>
</dbReference>
<keyword evidence="7" id="KW-0732">Signal</keyword>
<dbReference type="FunFam" id="1.10.3720.10:FF:000033">
    <property type="entry name" value="Polar amino acid ABC transporter permease"/>
    <property type="match status" value="1"/>
</dbReference>
<accession>A0A2W4VQ07</accession>
<evidence type="ECO:0000256" key="3">
    <source>
        <dbReference type="ARBA" id="ARBA00010333"/>
    </source>
</evidence>
<proteinExistence type="inferred from homology"/>
<keyword evidence="9 11" id="KW-1133">Transmembrane helix</keyword>
<evidence type="ECO:0000256" key="8">
    <source>
        <dbReference type="ARBA" id="ARBA00022970"/>
    </source>
</evidence>
<dbReference type="GO" id="GO:0006865">
    <property type="term" value="P:amino acid transport"/>
    <property type="evidence" value="ECO:0007669"/>
    <property type="project" value="UniProtKB-KW"/>
</dbReference>
<evidence type="ECO:0000256" key="9">
    <source>
        <dbReference type="ARBA" id="ARBA00022989"/>
    </source>
</evidence>
<dbReference type="PROSITE" id="PS01039">
    <property type="entry name" value="SBP_BACTERIAL_3"/>
    <property type="match status" value="1"/>
</dbReference>
<dbReference type="Gene3D" id="3.40.190.10">
    <property type="entry name" value="Periplasmic binding protein-like II"/>
    <property type="match status" value="2"/>
</dbReference>
<comment type="similarity">
    <text evidence="3">Belongs to the bacterial solute-binding protein 3 family.</text>
</comment>
<evidence type="ECO:0000256" key="7">
    <source>
        <dbReference type="ARBA" id="ARBA00022729"/>
    </source>
</evidence>
<evidence type="ECO:0000313" key="14">
    <source>
        <dbReference type="Proteomes" id="UP000249081"/>
    </source>
</evidence>
<dbReference type="InterPro" id="IPR043429">
    <property type="entry name" value="ArtM/GltK/GlnP/TcyL/YhdX-like"/>
</dbReference>
<name>A0A2W4VQ07_9CYAN</name>
<dbReference type="NCBIfam" id="TIGR01726">
    <property type="entry name" value="HEQRo_perm_3TM"/>
    <property type="match status" value="1"/>
</dbReference>
<evidence type="ECO:0000256" key="5">
    <source>
        <dbReference type="ARBA" id="ARBA00022475"/>
    </source>
</evidence>
<dbReference type="PANTHER" id="PTHR30614:SF20">
    <property type="entry name" value="GLUTAMINE TRANSPORT SYSTEM PERMEASE PROTEIN GLNP"/>
    <property type="match status" value="1"/>
</dbReference>
<feature type="domain" description="ABC transmembrane type-1" evidence="12">
    <location>
        <begin position="293"/>
        <end position="487"/>
    </location>
</feature>
<dbReference type="InterPro" id="IPR000515">
    <property type="entry name" value="MetI-like"/>
</dbReference>
<evidence type="ECO:0000256" key="10">
    <source>
        <dbReference type="ARBA" id="ARBA00023136"/>
    </source>
</evidence>
<reference evidence="14" key="1">
    <citation type="submission" date="2018-04" db="EMBL/GenBank/DDBJ databases">
        <authorList>
            <person name="Cornet L."/>
        </authorList>
    </citation>
    <scope>NUCLEOTIDE SEQUENCE [LARGE SCALE GENOMIC DNA]</scope>
</reference>
<feature type="transmembrane region" description="Helical" evidence="11">
    <location>
        <begin position="368"/>
        <end position="387"/>
    </location>
</feature>
<dbReference type="Pfam" id="PF00528">
    <property type="entry name" value="BPD_transp_1"/>
    <property type="match status" value="1"/>
</dbReference>
<evidence type="ECO:0000256" key="6">
    <source>
        <dbReference type="ARBA" id="ARBA00022692"/>
    </source>
</evidence>
<feature type="transmembrane region" description="Helical" evidence="11">
    <location>
        <begin position="293"/>
        <end position="319"/>
    </location>
</feature>
<comment type="caution">
    <text evidence="13">The sequence shown here is derived from an EMBL/GenBank/DDBJ whole genome shotgun (WGS) entry which is preliminary data.</text>
</comment>
<dbReference type="Gene3D" id="1.10.3720.10">
    <property type="entry name" value="MetI-like"/>
    <property type="match status" value="1"/>
</dbReference>
<dbReference type="InterPro" id="IPR035906">
    <property type="entry name" value="MetI-like_sf"/>
</dbReference>
<dbReference type="InterPro" id="IPR001638">
    <property type="entry name" value="Solute-binding_3/MltF_N"/>
</dbReference>
<dbReference type="Pfam" id="PF00497">
    <property type="entry name" value="SBP_bac_3"/>
    <property type="match status" value="1"/>
</dbReference>
<dbReference type="SUPFAM" id="SSF161098">
    <property type="entry name" value="MetI-like"/>
    <property type="match status" value="1"/>
</dbReference>
<feature type="transmembrane region" description="Helical" evidence="11">
    <location>
        <begin position="468"/>
        <end position="487"/>
    </location>
</feature>
<gene>
    <name evidence="13" type="ORF">DCF17_21145</name>
</gene>
<evidence type="ECO:0000256" key="4">
    <source>
        <dbReference type="ARBA" id="ARBA00022448"/>
    </source>
</evidence>
<sequence>MVFRIFRFRWFKRALALVLGVLLGVGAAQLVSLAQEAPTVWEVGTEPAFPPFEMRDDATGDLTGFDIELMRAIGKAAGREVKFISLPFDGLVPALQSRTIDAAISGMTITAERAQTVDFSRPYFEAGLAIAVRESNTDINSLEDLAGQRIAVQIGTTGAEQAAQVEGATVSTFDSAPLALQELLNGRVDAVINDLPVTLFAINEANLQGVKVVGELVTEEYYGIALPQDTEALAEINAAFDTLLQDGTYAEIYQRWFSADPPELPVVAPALAEAGTATGLVWGRLFQNLMRGAWITILLTAFSFFFGLIGGSLVAFAMISPIKPLHWLCRIYVDFFRGTPMLVQLFMIYFGLPALFQSLGFDFSFNRIFAAILALSLNVAAYLAEILRGGIQSIDRGQWEAGESLAMNPVETMRYVVFPQAFRRILPPLGNEFITLIKDTSLAAVIGFEELFRQGQLTVATTYRAFEVYLAVAIVYLVMTSLASFVFKRLEVYMDPINRPKKVKKDPIPSAVVV</sequence>
<dbReference type="CDD" id="cd13624">
    <property type="entry name" value="PBP2_Arg_Lys_His"/>
    <property type="match status" value="1"/>
</dbReference>
<keyword evidence="8" id="KW-0029">Amino-acid transport</keyword>